<sequence length="118" mass="13382">MKDVPFNCGMEAVLDLIGGKWKLLIVYHLMHGEQLRFSELRRLVGNVSEKMLSQQLKEMTCDGLVRRIDFRTVPPHVEYALTSFGKNLAKTFQPLCAWGSENMEEIAAISSARAIRKA</sequence>
<dbReference type="InterPro" id="IPR036390">
    <property type="entry name" value="WH_DNA-bd_sf"/>
</dbReference>
<gene>
    <name evidence="5" type="ORF">NM04_13945</name>
</gene>
<comment type="caution">
    <text evidence="5">The sequence shown here is derived from an EMBL/GenBank/DDBJ whole genome shotgun (WGS) entry which is preliminary data.</text>
</comment>
<dbReference type="Gene3D" id="1.10.10.10">
    <property type="entry name" value="Winged helix-like DNA-binding domain superfamily/Winged helix DNA-binding domain"/>
    <property type="match status" value="1"/>
</dbReference>
<evidence type="ECO:0000256" key="2">
    <source>
        <dbReference type="ARBA" id="ARBA00023125"/>
    </source>
</evidence>
<dbReference type="OrthoDB" id="9807069at2"/>
<evidence type="ECO:0000313" key="5">
    <source>
        <dbReference type="EMBL" id="RNF30190.1"/>
    </source>
</evidence>
<evidence type="ECO:0000259" key="4">
    <source>
        <dbReference type="PROSITE" id="PS51118"/>
    </source>
</evidence>
<dbReference type="EMBL" id="JSAB01000132">
    <property type="protein sequence ID" value="RNF30190.1"/>
    <property type="molecule type" value="Genomic_DNA"/>
</dbReference>
<dbReference type="InterPro" id="IPR036388">
    <property type="entry name" value="WH-like_DNA-bd_sf"/>
</dbReference>
<protein>
    <submittedName>
        <fullName evidence="5">Transcriptional regulator</fullName>
    </submittedName>
</protein>
<dbReference type="Proteomes" id="UP000283254">
    <property type="component" value="Unassembled WGS sequence"/>
</dbReference>
<feature type="domain" description="HTH hxlR-type" evidence="4">
    <location>
        <begin position="8"/>
        <end position="107"/>
    </location>
</feature>
<proteinExistence type="predicted"/>
<keyword evidence="2" id="KW-0238">DNA-binding</keyword>
<keyword evidence="1" id="KW-0805">Transcription regulation</keyword>
<keyword evidence="3" id="KW-0804">Transcription</keyword>
<evidence type="ECO:0000256" key="1">
    <source>
        <dbReference type="ARBA" id="ARBA00023015"/>
    </source>
</evidence>
<dbReference type="InterPro" id="IPR002577">
    <property type="entry name" value="HTH_HxlR"/>
</dbReference>
<evidence type="ECO:0000313" key="6">
    <source>
        <dbReference type="Proteomes" id="UP000283254"/>
    </source>
</evidence>
<dbReference type="PANTHER" id="PTHR33204:SF29">
    <property type="entry name" value="TRANSCRIPTIONAL REGULATOR"/>
    <property type="match status" value="1"/>
</dbReference>
<dbReference type="PROSITE" id="PS51118">
    <property type="entry name" value="HTH_HXLR"/>
    <property type="match status" value="1"/>
</dbReference>
<dbReference type="SUPFAM" id="SSF46785">
    <property type="entry name" value="Winged helix' DNA-binding domain"/>
    <property type="match status" value="1"/>
</dbReference>
<name>A0A422QJP1_9BURK</name>
<organism evidence="5 6">
    <name type="scientific">Massilia aurea</name>
    <dbReference type="NCBI Taxonomy" id="373040"/>
    <lineage>
        <taxon>Bacteria</taxon>
        <taxon>Pseudomonadati</taxon>
        <taxon>Pseudomonadota</taxon>
        <taxon>Betaproteobacteria</taxon>
        <taxon>Burkholderiales</taxon>
        <taxon>Oxalobacteraceae</taxon>
        <taxon>Telluria group</taxon>
        <taxon>Massilia</taxon>
    </lineage>
</organism>
<dbReference type="GO" id="GO:0003677">
    <property type="term" value="F:DNA binding"/>
    <property type="evidence" value="ECO:0007669"/>
    <property type="project" value="UniProtKB-KW"/>
</dbReference>
<accession>A0A422QJP1</accession>
<dbReference type="AlphaFoldDB" id="A0A422QJP1"/>
<keyword evidence="6" id="KW-1185">Reference proteome</keyword>
<dbReference type="PANTHER" id="PTHR33204">
    <property type="entry name" value="TRANSCRIPTIONAL REGULATOR, MARR FAMILY"/>
    <property type="match status" value="1"/>
</dbReference>
<reference evidence="5" key="1">
    <citation type="submission" date="2014-10" db="EMBL/GenBank/DDBJ databases">
        <title>Massilia sp. genome.</title>
        <authorList>
            <person name="Xu B."/>
            <person name="Dai L."/>
            <person name="Huang Z."/>
        </authorList>
    </citation>
    <scope>NUCLEOTIDE SEQUENCE [LARGE SCALE GENOMIC DNA]</scope>
    <source>
        <strain evidence="5">CFS-1</strain>
    </source>
</reference>
<dbReference type="Pfam" id="PF01638">
    <property type="entry name" value="HxlR"/>
    <property type="match status" value="1"/>
</dbReference>
<evidence type="ECO:0000256" key="3">
    <source>
        <dbReference type="ARBA" id="ARBA00023163"/>
    </source>
</evidence>